<organism evidence="2 3">
    <name type="scientific">Enterococcus wangshanyuanii</name>
    <dbReference type="NCBI Taxonomy" id="2005703"/>
    <lineage>
        <taxon>Bacteria</taxon>
        <taxon>Bacillati</taxon>
        <taxon>Bacillota</taxon>
        <taxon>Bacilli</taxon>
        <taxon>Lactobacillales</taxon>
        <taxon>Enterococcaceae</taxon>
        <taxon>Enterococcus</taxon>
    </lineage>
</organism>
<accession>A0ABQ1PJ23</accession>
<dbReference type="RefSeq" id="WP_088270662.1">
    <property type="nucleotide sequence ID" value="NZ_BMKI01000007.1"/>
</dbReference>
<evidence type="ECO:0000313" key="2">
    <source>
        <dbReference type="EMBL" id="GGC98057.1"/>
    </source>
</evidence>
<evidence type="ECO:0000313" key="3">
    <source>
        <dbReference type="Proteomes" id="UP000630615"/>
    </source>
</evidence>
<keyword evidence="3" id="KW-1185">Reference proteome</keyword>
<protein>
    <submittedName>
        <fullName evidence="2">Uncharacterized protein</fullName>
    </submittedName>
</protein>
<dbReference type="Proteomes" id="UP000630615">
    <property type="component" value="Unassembled WGS sequence"/>
</dbReference>
<evidence type="ECO:0000256" key="1">
    <source>
        <dbReference type="SAM" id="MobiDB-lite"/>
    </source>
</evidence>
<name>A0ABQ1PJ23_9ENTE</name>
<proteinExistence type="predicted"/>
<dbReference type="EMBL" id="BMKI01000007">
    <property type="protein sequence ID" value="GGC98057.1"/>
    <property type="molecule type" value="Genomic_DNA"/>
</dbReference>
<gene>
    <name evidence="2" type="ORF">GCM10011573_29490</name>
</gene>
<reference evidence="3" key="1">
    <citation type="journal article" date="2019" name="Int. J. Syst. Evol. Microbiol.">
        <title>The Global Catalogue of Microorganisms (GCM) 10K type strain sequencing project: providing services to taxonomists for standard genome sequencing and annotation.</title>
        <authorList>
            <consortium name="The Broad Institute Genomics Platform"/>
            <consortium name="The Broad Institute Genome Sequencing Center for Infectious Disease"/>
            <person name="Wu L."/>
            <person name="Ma J."/>
        </authorList>
    </citation>
    <scope>NUCLEOTIDE SEQUENCE [LARGE SCALE GENOMIC DNA]</scope>
    <source>
        <strain evidence="3">CGMCC 1.15942</strain>
    </source>
</reference>
<sequence length="200" mass="23092">MIIKDENSIPKLLEQLNDLSRYSLEIGVFGEDDSFMAMLANVHEFGCTIRPKGRYLVIPLGKKYRDKNPRDFDLFFMKTKEGHAFLVRNKGKEQLEFAYMLAEQVVIPERSFIRSTFDQQEKSWSDFVVRLLGQLINGKITAIELFEKLGIRIQRDIQKTMRELSDPPNSPITTQNKGSSNPLIDTGRLRQSVTYKVVSQ</sequence>
<comment type="caution">
    <text evidence="2">The sequence shown here is derived from an EMBL/GenBank/DDBJ whole genome shotgun (WGS) entry which is preliminary data.</text>
</comment>
<feature type="region of interest" description="Disordered" evidence="1">
    <location>
        <begin position="162"/>
        <end position="185"/>
    </location>
</feature>
<feature type="compositionally biased region" description="Polar residues" evidence="1">
    <location>
        <begin position="171"/>
        <end position="185"/>
    </location>
</feature>